<evidence type="ECO:0000313" key="2">
    <source>
        <dbReference type="EMBL" id="RZF32894.1"/>
    </source>
</evidence>
<keyword evidence="3" id="KW-1185">Reference proteome</keyword>
<evidence type="ECO:0000313" key="3">
    <source>
        <dbReference type="Proteomes" id="UP000291343"/>
    </source>
</evidence>
<reference evidence="2 3" key="1">
    <citation type="journal article" date="2017" name="Gigascience">
        <title>Genome sequence of the small brown planthopper, Laodelphax striatellus.</title>
        <authorList>
            <person name="Zhu J."/>
            <person name="Jiang F."/>
            <person name="Wang X."/>
            <person name="Yang P."/>
            <person name="Bao Y."/>
            <person name="Zhao W."/>
            <person name="Wang W."/>
            <person name="Lu H."/>
            <person name="Wang Q."/>
            <person name="Cui N."/>
            <person name="Li J."/>
            <person name="Chen X."/>
            <person name="Luo L."/>
            <person name="Yu J."/>
            <person name="Kang L."/>
            <person name="Cui F."/>
        </authorList>
    </citation>
    <scope>NUCLEOTIDE SEQUENCE [LARGE SCALE GENOMIC DNA]</scope>
    <source>
        <strain evidence="2">Lst14</strain>
    </source>
</reference>
<evidence type="ECO:0000256" key="1">
    <source>
        <dbReference type="SAM" id="MobiDB-lite"/>
    </source>
</evidence>
<feature type="region of interest" description="Disordered" evidence="1">
    <location>
        <begin position="31"/>
        <end position="54"/>
    </location>
</feature>
<dbReference type="AlphaFoldDB" id="A0A482WHB3"/>
<sequence>MHLGLNITYIVWRVGWVGRCRSRGRVCRQSAAASRERAAQPSRAQSEQSRAEQSRAEALTQCEWSGHRPSATAVLLLYYLLCAAAAICQCRRCPPCEGVVCGAALSRSPRASATAMLLLIVPLRHLQH</sequence>
<name>A0A482WHB3_LAOST</name>
<dbReference type="EMBL" id="QKKF02035739">
    <property type="protein sequence ID" value="RZF32894.1"/>
    <property type="molecule type" value="Genomic_DNA"/>
</dbReference>
<protein>
    <submittedName>
        <fullName evidence="2">Uncharacterized protein</fullName>
    </submittedName>
</protein>
<comment type="caution">
    <text evidence="2">The sequence shown here is derived from an EMBL/GenBank/DDBJ whole genome shotgun (WGS) entry which is preliminary data.</text>
</comment>
<gene>
    <name evidence="2" type="ORF">LSTR_LSTR004285</name>
</gene>
<feature type="compositionally biased region" description="Low complexity" evidence="1">
    <location>
        <begin position="31"/>
        <end position="46"/>
    </location>
</feature>
<accession>A0A482WHB3</accession>
<dbReference type="Proteomes" id="UP000291343">
    <property type="component" value="Unassembled WGS sequence"/>
</dbReference>
<proteinExistence type="predicted"/>
<dbReference type="InParanoid" id="A0A482WHB3"/>
<organism evidence="2 3">
    <name type="scientific">Laodelphax striatellus</name>
    <name type="common">Small brown planthopper</name>
    <name type="synonym">Delphax striatella</name>
    <dbReference type="NCBI Taxonomy" id="195883"/>
    <lineage>
        <taxon>Eukaryota</taxon>
        <taxon>Metazoa</taxon>
        <taxon>Ecdysozoa</taxon>
        <taxon>Arthropoda</taxon>
        <taxon>Hexapoda</taxon>
        <taxon>Insecta</taxon>
        <taxon>Pterygota</taxon>
        <taxon>Neoptera</taxon>
        <taxon>Paraneoptera</taxon>
        <taxon>Hemiptera</taxon>
        <taxon>Auchenorrhyncha</taxon>
        <taxon>Fulgoroidea</taxon>
        <taxon>Delphacidae</taxon>
        <taxon>Criomorphinae</taxon>
        <taxon>Laodelphax</taxon>
    </lineage>
</organism>